<dbReference type="CDD" id="cd07516">
    <property type="entry name" value="HAD_Pase"/>
    <property type="match status" value="1"/>
</dbReference>
<dbReference type="eggNOG" id="COG0561">
    <property type="taxonomic scope" value="Bacteria"/>
</dbReference>
<dbReference type="STRING" id="908337.HMPREF9257_1300"/>
<name>E4KP17_9LACT</name>
<proteinExistence type="predicted"/>
<dbReference type="InterPro" id="IPR006379">
    <property type="entry name" value="HAD-SF_hydro_IIB"/>
</dbReference>
<dbReference type="InterPro" id="IPR036412">
    <property type="entry name" value="HAD-like_sf"/>
</dbReference>
<dbReference type="Proteomes" id="UP000005990">
    <property type="component" value="Unassembled WGS sequence"/>
</dbReference>
<dbReference type="EMBL" id="AENN01000015">
    <property type="protein sequence ID" value="EFR31341.1"/>
    <property type="molecule type" value="Genomic_DNA"/>
</dbReference>
<comment type="caution">
    <text evidence="1">The sequence shown here is derived from an EMBL/GenBank/DDBJ whole genome shotgun (WGS) entry which is preliminary data.</text>
</comment>
<dbReference type="SFLD" id="SFLDG01140">
    <property type="entry name" value="C2.B:_Phosphomannomutase_and_P"/>
    <property type="match status" value="1"/>
</dbReference>
<protein>
    <submittedName>
        <fullName evidence="1">Cof-like hydrolase</fullName>
    </submittedName>
</protein>
<dbReference type="InterPro" id="IPR000150">
    <property type="entry name" value="Cof"/>
</dbReference>
<dbReference type="OrthoDB" id="9790031at2"/>
<dbReference type="RefSeq" id="WP_006418544.1">
    <property type="nucleotide sequence ID" value="NZ_AENN01000015.1"/>
</dbReference>
<dbReference type="InterPro" id="IPR023214">
    <property type="entry name" value="HAD_sf"/>
</dbReference>
<dbReference type="GO" id="GO:0016791">
    <property type="term" value="F:phosphatase activity"/>
    <property type="evidence" value="ECO:0007669"/>
    <property type="project" value="TreeGrafter"/>
</dbReference>
<accession>E4KP17</accession>
<dbReference type="GO" id="GO:0005829">
    <property type="term" value="C:cytosol"/>
    <property type="evidence" value="ECO:0007669"/>
    <property type="project" value="TreeGrafter"/>
</dbReference>
<sequence>MTYKMLVLDIDDTLLNSDQEISPKTYDRLMAFQEAGFQLVLASGRPYEGMIGLAKELHLHSYNSYIISMNGAQVNRMQDQAIIFKQPINFEDQKAFIPFLQEKGFSVLTYHEGKIIVDKVSTYSHVESELTGMSDYIDPDYFKNLQEAKLKFIAVGEPDLVNTVEMDLQQHFGQETTCTSSKPFYLEFYNSKVSKGLAVQTLANKLGYGIDQVIAMGDGNNDISMIQAAGLGVAMANASAALKAVADEVTLSSDEDGVAAIVDKYFLNK</sequence>
<dbReference type="SFLD" id="SFLDS00003">
    <property type="entry name" value="Haloacid_Dehalogenase"/>
    <property type="match status" value="1"/>
</dbReference>
<dbReference type="Pfam" id="PF08282">
    <property type="entry name" value="Hydrolase_3"/>
    <property type="match status" value="1"/>
</dbReference>
<dbReference type="PROSITE" id="PS01229">
    <property type="entry name" value="COF_2"/>
    <property type="match status" value="1"/>
</dbReference>
<reference evidence="1 2" key="1">
    <citation type="submission" date="2010-10" db="EMBL/GenBank/DDBJ databases">
        <authorList>
            <person name="Durkin A.S."/>
            <person name="Madupu R."/>
            <person name="Torralba M."/>
            <person name="Gillis M."/>
            <person name="Methe B."/>
            <person name="Sutton G."/>
            <person name="Nelson K.E."/>
        </authorList>
    </citation>
    <scope>NUCLEOTIDE SEQUENCE [LARGE SCALE GENOMIC DNA]</scope>
    <source>
        <strain evidence="1 2">ACS-139-V-Col8</strain>
    </source>
</reference>
<keyword evidence="2" id="KW-1185">Reference proteome</keyword>
<dbReference type="Gene3D" id="3.30.1240.10">
    <property type="match status" value="1"/>
</dbReference>
<dbReference type="NCBIfam" id="TIGR01484">
    <property type="entry name" value="HAD-SF-IIB"/>
    <property type="match status" value="1"/>
</dbReference>
<evidence type="ECO:0000313" key="2">
    <source>
        <dbReference type="Proteomes" id="UP000005990"/>
    </source>
</evidence>
<dbReference type="PANTHER" id="PTHR10000">
    <property type="entry name" value="PHOSPHOSERINE PHOSPHATASE"/>
    <property type="match status" value="1"/>
</dbReference>
<evidence type="ECO:0000313" key="1">
    <source>
        <dbReference type="EMBL" id="EFR31341.1"/>
    </source>
</evidence>
<gene>
    <name evidence="1" type="ORF">HMPREF9257_1300</name>
</gene>
<dbReference type="SUPFAM" id="SSF56784">
    <property type="entry name" value="HAD-like"/>
    <property type="match status" value="1"/>
</dbReference>
<keyword evidence="1" id="KW-0378">Hydrolase</keyword>
<dbReference type="Gene3D" id="3.40.50.1000">
    <property type="entry name" value="HAD superfamily/HAD-like"/>
    <property type="match status" value="1"/>
</dbReference>
<dbReference type="AlphaFoldDB" id="E4KP17"/>
<dbReference type="PANTHER" id="PTHR10000:SF8">
    <property type="entry name" value="HAD SUPERFAMILY HYDROLASE-LIKE, TYPE 3"/>
    <property type="match status" value="1"/>
</dbReference>
<dbReference type="NCBIfam" id="TIGR00099">
    <property type="entry name" value="Cof-subfamily"/>
    <property type="match status" value="1"/>
</dbReference>
<organism evidence="1 2">
    <name type="scientific">Eremococcus coleocola ACS-139-V-Col8</name>
    <dbReference type="NCBI Taxonomy" id="908337"/>
    <lineage>
        <taxon>Bacteria</taxon>
        <taxon>Bacillati</taxon>
        <taxon>Bacillota</taxon>
        <taxon>Bacilli</taxon>
        <taxon>Lactobacillales</taxon>
        <taxon>Aerococcaceae</taxon>
        <taxon>Eremococcus</taxon>
    </lineage>
</organism>
<dbReference type="GO" id="GO:0000287">
    <property type="term" value="F:magnesium ion binding"/>
    <property type="evidence" value="ECO:0007669"/>
    <property type="project" value="TreeGrafter"/>
</dbReference>